<evidence type="ECO:0000313" key="3">
    <source>
        <dbReference type="Proteomes" id="UP000054023"/>
    </source>
</evidence>
<proteinExistence type="predicted"/>
<reference evidence="3" key="1">
    <citation type="submission" date="2015-12" db="EMBL/GenBank/DDBJ databases">
        <authorList>
            <person name="Nair G.R."/>
            <person name="Kaur G."/>
            <person name="Mayilraj S."/>
        </authorList>
    </citation>
    <scope>NUCLEOTIDE SEQUENCE [LARGE SCALE GENOMIC DNA]</scope>
    <source>
        <strain evidence="3">CD08_7</strain>
    </source>
</reference>
<gene>
    <name evidence="2" type="ORF">AVL63_04535</name>
</gene>
<sequence length="167" mass="18875">MAKTESTACDVDRGTQDGIDRHKAAGELLCRDCRQASKAAAQEASRKQMSAAPADVEQFRSRAYRLMETYDLGLCALAREMGIHYQTLQTLLKGDSTPRKTSLTRASECLDRMEHEHASATPEALRAGERAAKVREEHNRRAYEKWRQRREARMRVRGEPAPELISS</sequence>
<dbReference type="STRING" id="317018.AVL63_04535"/>
<organism evidence="2 3">
    <name type="scientific">Nesterenkonia jeotgali</name>
    <dbReference type="NCBI Taxonomy" id="317018"/>
    <lineage>
        <taxon>Bacteria</taxon>
        <taxon>Bacillati</taxon>
        <taxon>Actinomycetota</taxon>
        <taxon>Actinomycetes</taxon>
        <taxon>Micrococcales</taxon>
        <taxon>Micrococcaceae</taxon>
        <taxon>Nesterenkonia</taxon>
    </lineage>
</organism>
<protein>
    <submittedName>
        <fullName evidence="2">Uncharacterized protein</fullName>
    </submittedName>
</protein>
<comment type="caution">
    <text evidence="2">The sequence shown here is derived from an EMBL/GenBank/DDBJ whole genome shotgun (WGS) entry which is preliminary data.</text>
</comment>
<dbReference type="AlphaFoldDB" id="A0A0W8ICW1"/>
<feature type="region of interest" description="Disordered" evidence="1">
    <location>
        <begin position="147"/>
        <end position="167"/>
    </location>
</feature>
<feature type="compositionally biased region" description="Basic and acidic residues" evidence="1">
    <location>
        <begin position="147"/>
        <end position="160"/>
    </location>
</feature>
<dbReference type="Proteomes" id="UP000054023">
    <property type="component" value="Unassembled WGS sequence"/>
</dbReference>
<dbReference type="EMBL" id="LQBM01000004">
    <property type="protein sequence ID" value="KUG57796.1"/>
    <property type="molecule type" value="Genomic_DNA"/>
</dbReference>
<evidence type="ECO:0000313" key="2">
    <source>
        <dbReference type="EMBL" id="KUG57796.1"/>
    </source>
</evidence>
<keyword evidence="3" id="KW-1185">Reference proteome</keyword>
<name>A0A0W8ICW1_9MICC</name>
<accession>A0A0W8ICW1</accession>
<evidence type="ECO:0000256" key="1">
    <source>
        <dbReference type="SAM" id="MobiDB-lite"/>
    </source>
</evidence>